<feature type="non-terminal residue" evidence="1">
    <location>
        <position position="1"/>
    </location>
</feature>
<comment type="caution">
    <text evidence="1">The sequence shown here is derived from an EMBL/GenBank/DDBJ whole genome shotgun (WGS) entry which is preliminary data.</text>
</comment>
<dbReference type="Gene3D" id="3.40.50.720">
    <property type="entry name" value="NAD(P)-binding Rossmann-like Domain"/>
    <property type="match status" value="1"/>
</dbReference>
<name>X0TTR7_9ZZZZ</name>
<gene>
    <name evidence="1" type="ORF">S01H1_16172</name>
</gene>
<accession>X0TTR7</accession>
<sequence length="33" mass="3547">TVEDIAKVVYFLISDAANYITGQVINVDGGMVM</sequence>
<proteinExistence type="predicted"/>
<protein>
    <recommendedName>
        <fullName evidence="2">Beta-ketoacyl-ACP reductase</fullName>
    </recommendedName>
</protein>
<evidence type="ECO:0000313" key="1">
    <source>
        <dbReference type="EMBL" id="GAF79505.1"/>
    </source>
</evidence>
<organism evidence="1">
    <name type="scientific">marine sediment metagenome</name>
    <dbReference type="NCBI Taxonomy" id="412755"/>
    <lineage>
        <taxon>unclassified sequences</taxon>
        <taxon>metagenomes</taxon>
        <taxon>ecological metagenomes</taxon>
    </lineage>
</organism>
<dbReference type="EMBL" id="BARS01008486">
    <property type="protein sequence ID" value="GAF79505.1"/>
    <property type="molecule type" value="Genomic_DNA"/>
</dbReference>
<dbReference type="InterPro" id="IPR002347">
    <property type="entry name" value="SDR_fam"/>
</dbReference>
<dbReference type="SUPFAM" id="SSF51735">
    <property type="entry name" value="NAD(P)-binding Rossmann-fold domains"/>
    <property type="match status" value="1"/>
</dbReference>
<evidence type="ECO:0008006" key="2">
    <source>
        <dbReference type="Google" id="ProtNLM"/>
    </source>
</evidence>
<dbReference type="InterPro" id="IPR036291">
    <property type="entry name" value="NAD(P)-bd_dom_sf"/>
</dbReference>
<dbReference type="Pfam" id="PF13561">
    <property type="entry name" value="adh_short_C2"/>
    <property type="match status" value="1"/>
</dbReference>
<reference evidence="1" key="1">
    <citation type="journal article" date="2014" name="Front. Microbiol.">
        <title>High frequency of phylogenetically diverse reductive dehalogenase-homologous genes in deep subseafloor sedimentary metagenomes.</title>
        <authorList>
            <person name="Kawai M."/>
            <person name="Futagami T."/>
            <person name="Toyoda A."/>
            <person name="Takaki Y."/>
            <person name="Nishi S."/>
            <person name="Hori S."/>
            <person name="Arai W."/>
            <person name="Tsubouchi T."/>
            <person name="Morono Y."/>
            <person name="Uchiyama I."/>
            <person name="Ito T."/>
            <person name="Fujiyama A."/>
            <person name="Inagaki F."/>
            <person name="Takami H."/>
        </authorList>
    </citation>
    <scope>NUCLEOTIDE SEQUENCE</scope>
    <source>
        <strain evidence="1">Expedition CK06-06</strain>
    </source>
</reference>
<dbReference type="AlphaFoldDB" id="X0TTR7"/>